<feature type="compositionally biased region" description="Low complexity" evidence="7">
    <location>
        <begin position="513"/>
        <end position="533"/>
    </location>
</feature>
<dbReference type="EMBL" id="AP019620">
    <property type="protein sequence ID" value="BBJ38217.1"/>
    <property type="molecule type" value="Genomic_DNA"/>
</dbReference>
<evidence type="ECO:0000256" key="7">
    <source>
        <dbReference type="SAM" id="MobiDB-lite"/>
    </source>
</evidence>
<feature type="active site" description="Proton donor" evidence="5">
    <location>
        <position position="234"/>
    </location>
</feature>
<feature type="compositionally biased region" description="Basic residues" evidence="7">
    <location>
        <begin position="498"/>
        <end position="508"/>
    </location>
</feature>
<feature type="chain" id="PRO_5029476220" evidence="8">
    <location>
        <begin position="34"/>
        <end position="656"/>
    </location>
</feature>
<proteinExistence type="inferred from homology"/>
<keyword evidence="3" id="KW-0378">Hydrolase</keyword>
<name>A0A499UWE3_9ACTN</name>
<dbReference type="InterPro" id="IPR023296">
    <property type="entry name" value="Glyco_hydro_beta-prop_sf"/>
</dbReference>
<feature type="region of interest" description="Disordered" evidence="7">
    <location>
        <begin position="485"/>
        <end position="633"/>
    </location>
</feature>
<evidence type="ECO:0000256" key="6">
    <source>
        <dbReference type="PIRSR" id="PIRSR606710-2"/>
    </source>
</evidence>
<evidence type="ECO:0000313" key="10">
    <source>
        <dbReference type="Proteomes" id="UP000463951"/>
    </source>
</evidence>
<sequence>MSHSAEHPPSRRRVVMGALALGAAAGAPCIAQAATPSAPRAAVKAPSYANPLVRRRADPHILKHTDGYYYFTATVPEYDRIVLRRSRTIGGLATAAESVIWKKHTSGDMGAHIWAPEIHFIDGKWYIYFASAPANDVWKIRMWVLENTSANPLAGTWTEKGRIVTPVDSFSLDASTFTHQGTRYLVWAQSNPDVGNNSSIYLARMANPWSITGPQVEISRPTYDWETRGFKVNEGPSVLQRNGRLFLTYSASATDASYCMGLLTASAGSDLLAAASWKKSPRPVFTSNDTTKQYGPGHNSFTVAEDGHTDLLVYHARQYKDITGDPLNDPNRHTRVQALGWKADGTPDFGVPVADAPARDTAAATRYTMTAFTNSSESNMYVYQSSDATTYTLLKGPAYTPPSGLIRDPSVIKHTDGYYYIVYTTNWTGNTIGFARSRDRLTWTFVRNHTLPVSGLERTWAPEFFVDDGGRVNIIVSLDTASTPLPSSGRICSPPPTRRCRHGPRRCRCGAWTRPTTSIPSSSATPGSTTPSPSRRRPSTSSTRRRTASAGRTPSAAPATGRAGEAGARDRRWRAWTTAAGGSTSTATPSRSTSTATASTASGPGPRSGSCPGSPDSPATSPSSRRPCDTRVSVDPLGGTFTVHMMSDIVRNFELQ</sequence>
<evidence type="ECO:0000256" key="2">
    <source>
        <dbReference type="ARBA" id="ARBA00022729"/>
    </source>
</evidence>
<keyword evidence="2 8" id="KW-0732">Signal</keyword>
<dbReference type="GO" id="GO:0004553">
    <property type="term" value="F:hydrolase activity, hydrolyzing O-glycosyl compounds"/>
    <property type="evidence" value="ECO:0007669"/>
    <property type="project" value="InterPro"/>
</dbReference>
<dbReference type="Pfam" id="PF04616">
    <property type="entry name" value="Glyco_hydro_43"/>
    <property type="match status" value="1"/>
</dbReference>
<feature type="signal peptide" evidence="8">
    <location>
        <begin position="1"/>
        <end position="33"/>
    </location>
</feature>
<evidence type="ECO:0000256" key="3">
    <source>
        <dbReference type="ARBA" id="ARBA00022801"/>
    </source>
</evidence>
<dbReference type="GO" id="GO:0005975">
    <property type="term" value="P:carbohydrate metabolic process"/>
    <property type="evidence" value="ECO:0007669"/>
    <property type="project" value="InterPro"/>
</dbReference>
<feature type="compositionally biased region" description="Low complexity" evidence="7">
    <location>
        <begin position="575"/>
        <end position="618"/>
    </location>
</feature>
<evidence type="ECO:0000256" key="1">
    <source>
        <dbReference type="ARBA" id="ARBA00009865"/>
    </source>
</evidence>
<feature type="active site" description="Proton acceptor" evidence="5">
    <location>
        <position position="58"/>
    </location>
</feature>
<gene>
    <name evidence="9" type="ORF">SSPO_009350</name>
</gene>
<dbReference type="Proteomes" id="UP000463951">
    <property type="component" value="Chromosome"/>
</dbReference>
<evidence type="ECO:0000256" key="8">
    <source>
        <dbReference type="SAM" id="SignalP"/>
    </source>
</evidence>
<dbReference type="PROSITE" id="PS51318">
    <property type="entry name" value="TAT"/>
    <property type="match status" value="1"/>
</dbReference>
<accession>A0A499UWE3</accession>
<dbReference type="AlphaFoldDB" id="A0A499UWE3"/>
<feature type="compositionally biased region" description="Low complexity" evidence="7">
    <location>
        <begin position="548"/>
        <end position="566"/>
    </location>
</feature>
<dbReference type="PANTHER" id="PTHR43817:SF1">
    <property type="entry name" value="HYDROLASE, FAMILY 43, PUTATIVE (AFU_ORTHOLOGUE AFUA_3G01660)-RELATED"/>
    <property type="match status" value="1"/>
</dbReference>
<dbReference type="SUPFAM" id="SSF75005">
    <property type="entry name" value="Arabinanase/levansucrase/invertase"/>
    <property type="match status" value="2"/>
</dbReference>
<dbReference type="CDD" id="cd18817">
    <property type="entry name" value="GH43f_LbAraf43-like"/>
    <property type="match status" value="1"/>
</dbReference>
<organism evidence="9 10">
    <name type="scientific">Streptomyces antimycoticus</name>
    <dbReference type="NCBI Taxonomy" id="68175"/>
    <lineage>
        <taxon>Bacteria</taxon>
        <taxon>Bacillati</taxon>
        <taxon>Actinomycetota</taxon>
        <taxon>Actinomycetes</taxon>
        <taxon>Kitasatosporales</taxon>
        <taxon>Streptomycetaceae</taxon>
        <taxon>Streptomyces</taxon>
        <taxon>Streptomyces violaceusniger group</taxon>
    </lineage>
</organism>
<reference evidence="9 10" key="1">
    <citation type="journal article" date="2020" name="Int. J. Syst. Evol. Microbiol.">
        <title>Reclassification of Streptomyces castelarensis and Streptomyces sporoclivatus as later heterotypic synonyms of Streptomyces antimycoticus.</title>
        <authorList>
            <person name="Komaki H."/>
            <person name="Tamura T."/>
        </authorList>
    </citation>
    <scope>NUCLEOTIDE SEQUENCE [LARGE SCALE GENOMIC DNA]</scope>
    <source>
        <strain evidence="9 10">NBRC 100767</strain>
    </source>
</reference>
<protein>
    <submittedName>
        <fullName evidence="9">Uncharacterized protein</fullName>
    </submittedName>
</protein>
<dbReference type="InterPro" id="IPR006710">
    <property type="entry name" value="Glyco_hydro_43"/>
</dbReference>
<evidence type="ECO:0000313" key="9">
    <source>
        <dbReference type="EMBL" id="BBJ38217.1"/>
    </source>
</evidence>
<comment type="similarity">
    <text evidence="1">Belongs to the glycosyl hydrolase 43 family.</text>
</comment>
<keyword evidence="4" id="KW-0326">Glycosidase</keyword>
<evidence type="ECO:0000256" key="5">
    <source>
        <dbReference type="PIRSR" id="PIRSR606710-1"/>
    </source>
</evidence>
<evidence type="ECO:0000256" key="4">
    <source>
        <dbReference type="ARBA" id="ARBA00023295"/>
    </source>
</evidence>
<dbReference type="InterPro" id="IPR006311">
    <property type="entry name" value="TAT_signal"/>
</dbReference>
<feature type="site" description="Important for catalytic activity, responsible for pKa modulation of the active site Glu and correct orientation of both the proton donor and substrate" evidence="6">
    <location>
        <position position="173"/>
    </location>
</feature>
<dbReference type="Gene3D" id="2.115.10.20">
    <property type="entry name" value="Glycosyl hydrolase domain, family 43"/>
    <property type="match status" value="2"/>
</dbReference>
<dbReference type="PANTHER" id="PTHR43817">
    <property type="entry name" value="GLYCOSYL HYDROLASE"/>
    <property type="match status" value="1"/>
</dbReference>
<feature type="compositionally biased region" description="Basic residues" evidence="7">
    <location>
        <begin position="534"/>
        <end position="547"/>
    </location>
</feature>